<dbReference type="OrthoDB" id="3023737at2759"/>
<keyword evidence="2" id="KW-1185">Reference proteome</keyword>
<proteinExistence type="predicted"/>
<reference evidence="1" key="1">
    <citation type="submission" date="2020-05" db="EMBL/GenBank/DDBJ databases">
        <title>Mycena genomes resolve the evolution of fungal bioluminescence.</title>
        <authorList>
            <person name="Tsai I.J."/>
        </authorList>
    </citation>
    <scope>NUCLEOTIDE SEQUENCE</scope>
    <source>
        <strain evidence="1">160909Yilan</strain>
    </source>
</reference>
<comment type="caution">
    <text evidence="1">The sequence shown here is derived from an EMBL/GenBank/DDBJ whole genome shotgun (WGS) entry which is preliminary data.</text>
</comment>
<organism evidence="1 2">
    <name type="scientific">Mycena sanguinolenta</name>
    <dbReference type="NCBI Taxonomy" id="230812"/>
    <lineage>
        <taxon>Eukaryota</taxon>
        <taxon>Fungi</taxon>
        <taxon>Dikarya</taxon>
        <taxon>Basidiomycota</taxon>
        <taxon>Agaricomycotina</taxon>
        <taxon>Agaricomycetes</taxon>
        <taxon>Agaricomycetidae</taxon>
        <taxon>Agaricales</taxon>
        <taxon>Marasmiineae</taxon>
        <taxon>Mycenaceae</taxon>
        <taxon>Mycena</taxon>
    </lineage>
</organism>
<accession>A0A8H6YT18</accession>
<evidence type="ECO:0000313" key="1">
    <source>
        <dbReference type="EMBL" id="KAF7363801.1"/>
    </source>
</evidence>
<dbReference type="EMBL" id="JACAZH010000007">
    <property type="protein sequence ID" value="KAF7363801.1"/>
    <property type="molecule type" value="Genomic_DNA"/>
</dbReference>
<dbReference type="AlphaFoldDB" id="A0A8H6YT18"/>
<sequence>MWWPRTTLPWKKFHHSFLIFDLPEEKYGHHTALVWHGPKAAHCKVVLRFGRFEKEIADAELLGEIRMSRPYGMDSLEKDVNSNISQPVHLLGYKFQTEDHTGKELFDALKAYRKELRGGDVDAVAVYLVEVVTRRECLLFDGKKSSLPSGYLTYYTGKAS</sequence>
<gene>
    <name evidence="1" type="ORF">MSAN_01038000</name>
</gene>
<name>A0A8H6YT18_9AGAR</name>
<protein>
    <submittedName>
        <fullName evidence="1">Uncharacterized protein</fullName>
    </submittedName>
</protein>
<dbReference type="Proteomes" id="UP000623467">
    <property type="component" value="Unassembled WGS sequence"/>
</dbReference>
<evidence type="ECO:0000313" key="2">
    <source>
        <dbReference type="Proteomes" id="UP000623467"/>
    </source>
</evidence>